<sequence>MSADKESALIMPVMFSYEVTSLRVRYADTDQMGYVYYGNYARFYEIGRVESLRSIGVSYKELEASGVMMPVYEMKTRYHQPARYDDLLTVKVIIPQLPGARILFQYEIVNQEGVLLNTGETTLVFQRADTGRLCTMPAAWLNKLKPFF</sequence>
<keyword evidence="4" id="KW-1185">Reference proteome</keyword>
<keyword evidence="2" id="KW-0378">Hydrolase</keyword>
<comment type="similarity">
    <text evidence="1">Belongs to the 4-hydroxybenzoyl-CoA thioesterase family.</text>
</comment>
<dbReference type="Gene3D" id="3.10.129.10">
    <property type="entry name" value="Hotdog Thioesterase"/>
    <property type="match status" value="1"/>
</dbReference>
<organism evidence="3 4">
    <name type="scientific">Nibrella saemangeumensis</name>
    <dbReference type="NCBI Taxonomy" id="1084526"/>
    <lineage>
        <taxon>Bacteria</taxon>
        <taxon>Pseudomonadati</taxon>
        <taxon>Bacteroidota</taxon>
        <taxon>Cytophagia</taxon>
        <taxon>Cytophagales</taxon>
        <taxon>Spirosomataceae</taxon>
        <taxon>Nibrella</taxon>
    </lineage>
</organism>
<dbReference type="NCBIfam" id="TIGR00051">
    <property type="entry name" value="YbgC/FadM family acyl-CoA thioesterase"/>
    <property type="match status" value="1"/>
</dbReference>
<dbReference type="InterPro" id="IPR050563">
    <property type="entry name" value="4-hydroxybenzoyl-CoA_TE"/>
</dbReference>
<name>A0ABP8NTV9_9BACT</name>
<protein>
    <submittedName>
        <fullName evidence="3">Thioesterase family protein</fullName>
    </submittedName>
</protein>
<dbReference type="PANTHER" id="PTHR31793:SF27">
    <property type="entry name" value="NOVEL THIOESTERASE SUPERFAMILY DOMAIN AND SAPOSIN A-TYPE DOMAIN CONTAINING PROTEIN (0610012H03RIK)"/>
    <property type="match status" value="1"/>
</dbReference>
<gene>
    <name evidence="3" type="ORF">GCM10023189_60030</name>
</gene>
<evidence type="ECO:0000256" key="2">
    <source>
        <dbReference type="ARBA" id="ARBA00022801"/>
    </source>
</evidence>
<dbReference type="EMBL" id="BAABHD010000084">
    <property type="protein sequence ID" value="GAA4470774.1"/>
    <property type="molecule type" value="Genomic_DNA"/>
</dbReference>
<dbReference type="SUPFAM" id="SSF54637">
    <property type="entry name" value="Thioesterase/thiol ester dehydrase-isomerase"/>
    <property type="match status" value="1"/>
</dbReference>
<evidence type="ECO:0000313" key="4">
    <source>
        <dbReference type="Proteomes" id="UP001501175"/>
    </source>
</evidence>
<comment type="caution">
    <text evidence="3">The sequence shown here is derived from an EMBL/GenBank/DDBJ whole genome shotgun (WGS) entry which is preliminary data.</text>
</comment>
<accession>A0ABP8NTV9</accession>
<evidence type="ECO:0000256" key="1">
    <source>
        <dbReference type="ARBA" id="ARBA00005953"/>
    </source>
</evidence>
<dbReference type="InterPro" id="IPR029069">
    <property type="entry name" value="HotDog_dom_sf"/>
</dbReference>
<reference evidence="4" key="1">
    <citation type="journal article" date="2019" name="Int. J. Syst. Evol. Microbiol.">
        <title>The Global Catalogue of Microorganisms (GCM) 10K type strain sequencing project: providing services to taxonomists for standard genome sequencing and annotation.</title>
        <authorList>
            <consortium name="The Broad Institute Genomics Platform"/>
            <consortium name="The Broad Institute Genome Sequencing Center for Infectious Disease"/>
            <person name="Wu L."/>
            <person name="Ma J."/>
        </authorList>
    </citation>
    <scope>NUCLEOTIDE SEQUENCE [LARGE SCALE GENOMIC DNA]</scope>
    <source>
        <strain evidence="4">JCM 17927</strain>
    </source>
</reference>
<dbReference type="Proteomes" id="UP001501175">
    <property type="component" value="Unassembled WGS sequence"/>
</dbReference>
<dbReference type="InterPro" id="IPR006684">
    <property type="entry name" value="YbgC/YbaW"/>
</dbReference>
<proteinExistence type="inferred from homology"/>
<evidence type="ECO:0000313" key="3">
    <source>
        <dbReference type="EMBL" id="GAA4470774.1"/>
    </source>
</evidence>
<dbReference type="PANTHER" id="PTHR31793">
    <property type="entry name" value="4-HYDROXYBENZOYL-COA THIOESTERASE FAMILY MEMBER"/>
    <property type="match status" value="1"/>
</dbReference>
<dbReference type="CDD" id="cd00586">
    <property type="entry name" value="4HBT"/>
    <property type="match status" value="1"/>
</dbReference>
<dbReference type="Pfam" id="PF13279">
    <property type="entry name" value="4HBT_2"/>
    <property type="match status" value="1"/>
</dbReference>
<dbReference type="PIRSF" id="PIRSF003230">
    <property type="entry name" value="YbgC"/>
    <property type="match status" value="1"/>
</dbReference>